<name>Q50I31_9VIRU</name>
<proteinExistence type="predicted"/>
<protein>
    <submittedName>
        <fullName evidence="1">Uncharacterized protein</fullName>
    </submittedName>
</protein>
<dbReference type="GeneID" id="5729543"/>
<dbReference type="EMBL" id="AJ875026">
    <property type="protein sequence ID" value="CAI44157.1"/>
    <property type="molecule type" value="Genomic_DNA"/>
</dbReference>
<evidence type="ECO:0000313" key="2">
    <source>
        <dbReference type="Proteomes" id="UP000001777"/>
    </source>
</evidence>
<dbReference type="EMBL" id="AJ875026">
    <property type="protein sequence ID" value="CAI44195.1"/>
    <property type="molecule type" value="Genomic_DNA"/>
</dbReference>
<dbReference type="RefSeq" id="YP_001542619.1">
    <property type="nucleotide sequence ID" value="NC_009965.1"/>
</dbReference>
<accession>Q50I31</accession>
<evidence type="ECO:0000313" key="1">
    <source>
        <dbReference type="EMBL" id="CAI44195.1"/>
    </source>
</evidence>
<dbReference type="GeneID" id="5729544"/>
<organism evidence="1 2">
    <name type="scientific">Acidianus rod-shaped virus 1</name>
    <dbReference type="NCBI Taxonomy" id="309181"/>
    <lineage>
        <taxon>Viruses</taxon>
        <taxon>Adnaviria</taxon>
        <taxon>Zilligvirae</taxon>
        <taxon>Taleaviricota</taxon>
        <taxon>Tokiviricetes</taxon>
        <taxon>Ligamenvirales</taxon>
        <taxon>Rudiviridae</taxon>
        <taxon>Itarudivirus</taxon>
        <taxon>Itarudivirus pozzuoliense</taxon>
        <taxon>Itarudivirus ARV1</taxon>
    </lineage>
</organism>
<dbReference type="KEGG" id="vg:5729544"/>
<sequence>MLINRGVNCIFPTRNISPLVNRDTTYLDGVYKYFCPLDFFSQQTQK</sequence>
<dbReference type="KEGG" id="vg:5729543"/>
<dbReference type="RefSeq" id="YP_001542657.1">
    <property type="nucleotide sequence ID" value="NC_009965.1"/>
</dbReference>
<dbReference type="Proteomes" id="UP000001777">
    <property type="component" value="Segment"/>
</dbReference>
<reference evidence="1 2" key="1">
    <citation type="journal article" date="2005" name="Virology">
        <title>A novel rudivirus, ARV1, of the hyperthermophilic archaeal genus Acidianus.</title>
        <authorList>
            <person name="Vestergaard G."/>
            <person name="Haring M."/>
            <person name="Peng X."/>
            <person name="Rachel R."/>
            <person name="Garrett R.A."/>
            <person name="Prangishvili D."/>
        </authorList>
    </citation>
    <scope>NUCLEOTIDE SEQUENCE</scope>
</reference>
<keyword evidence="2" id="KW-1185">Reference proteome</keyword>